<comment type="caution">
    <text evidence="1">The sequence shown here is derived from an EMBL/GenBank/DDBJ whole genome shotgun (WGS) entry which is preliminary data.</text>
</comment>
<dbReference type="InterPro" id="IPR050313">
    <property type="entry name" value="Carb_Metab_HTH_regulators"/>
</dbReference>
<reference evidence="1" key="1">
    <citation type="submission" date="2023-03" db="EMBL/GenBank/DDBJ databases">
        <title>Chitinimonas shenzhenensis gen. nov., sp. nov., a novel member of family Burkholderiaceae isolated from activated sludge collected in Shen Zhen, China.</title>
        <authorList>
            <person name="Wang X."/>
        </authorList>
    </citation>
    <scope>NUCLEOTIDE SEQUENCE</scope>
    <source>
        <strain evidence="1">DQS-5</strain>
    </source>
</reference>
<dbReference type="Gene3D" id="1.10.10.10">
    <property type="entry name" value="Winged helix-like DNA-binding domain superfamily/Winged helix DNA-binding domain"/>
    <property type="match status" value="1"/>
</dbReference>
<name>A0ABT7DX43_9NEIS</name>
<accession>A0ABT7DX43</accession>
<evidence type="ECO:0000313" key="2">
    <source>
        <dbReference type="Proteomes" id="UP001172778"/>
    </source>
</evidence>
<dbReference type="PANTHER" id="PTHR30363:SF28">
    <property type="entry name" value="TRANSCRIPTIONAL REGULATORY PROTEIN-RELATED"/>
    <property type="match status" value="1"/>
</dbReference>
<dbReference type="InterPro" id="IPR036390">
    <property type="entry name" value="WH_DNA-bd_sf"/>
</dbReference>
<dbReference type="InterPro" id="IPR011991">
    <property type="entry name" value="ArsR-like_HTH"/>
</dbReference>
<gene>
    <name evidence="1" type="ORF">PZA18_10905</name>
</gene>
<dbReference type="CDD" id="cd00090">
    <property type="entry name" value="HTH_ARSR"/>
    <property type="match status" value="1"/>
</dbReference>
<dbReference type="EMBL" id="JARRAF010000010">
    <property type="protein sequence ID" value="MDK2124559.1"/>
    <property type="molecule type" value="Genomic_DNA"/>
</dbReference>
<organism evidence="1 2">
    <name type="scientific">Parachitinimonas caeni</name>
    <dbReference type="NCBI Taxonomy" id="3031301"/>
    <lineage>
        <taxon>Bacteria</taxon>
        <taxon>Pseudomonadati</taxon>
        <taxon>Pseudomonadota</taxon>
        <taxon>Betaproteobacteria</taxon>
        <taxon>Neisseriales</taxon>
        <taxon>Chitinibacteraceae</taxon>
        <taxon>Parachitinimonas</taxon>
    </lineage>
</organism>
<proteinExistence type="predicted"/>
<dbReference type="RefSeq" id="WP_284100866.1">
    <property type="nucleotide sequence ID" value="NZ_JARRAF010000010.1"/>
</dbReference>
<sequence>MATSDRILYLLKTRGPQTAQALAEWLDLTSMGARRQLESLQEKGLLQTEDRRDGVGRPSRYWSLSDAGHARFPDRHADLTLQLIGHVRQLFGEEGLDRLIAERERQMELLYTARADACDSLAEKVSALAEARTAEGYMAEVQASDDGWLLVENHCPICAAARQCQGFCRSELAVFRRSLGEECQVERVEHVISEGQRCAYRIIPLRKVD</sequence>
<dbReference type="SUPFAM" id="SSF46785">
    <property type="entry name" value="Winged helix' DNA-binding domain"/>
    <property type="match status" value="1"/>
</dbReference>
<dbReference type="Proteomes" id="UP001172778">
    <property type="component" value="Unassembled WGS sequence"/>
</dbReference>
<dbReference type="PANTHER" id="PTHR30363">
    <property type="entry name" value="HTH-TYPE TRANSCRIPTIONAL REGULATOR SRLR-RELATED"/>
    <property type="match status" value="1"/>
</dbReference>
<dbReference type="InterPro" id="IPR036388">
    <property type="entry name" value="WH-like_DNA-bd_sf"/>
</dbReference>
<keyword evidence="2" id="KW-1185">Reference proteome</keyword>
<evidence type="ECO:0000313" key="1">
    <source>
        <dbReference type="EMBL" id="MDK2124559.1"/>
    </source>
</evidence>
<protein>
    <submittedName>
        <fullName evidence="1">Transcriptional regulator</fullName>
    </submittedName>
</protein>